<evidence type="ECO:0000256" key="6">
    <source>
        <dbReference type="SAM" id="Phobius"/>
    </source>
</evidence>
<dbReference type="GO" id="GO:0020037">
    <property type="term" value="F:heme binding"/>
    <property type="evidence" value="ECO:0007669"/>
    <property type="project" value="TreeGrafter"/>
</dbReference>
<dbReference type="GO" id="GO:0005886">
    <property type="term" value="C:plasma membrane"/>
    <property type="evidence" value="ECO:0007669"/>
    <property type="project" value="UniProtKB-SubCell"/>
</dbReference>
<dbReference type="PANTHER" id="PTHR30485:SF2">
    <property type="entry name" value="BLL0597 PROTEIN"/>
    <property type="match status" value="1"/>
</dbReference>
<feature type="transmembrane region" description="Helical" evidence="6">
    <location>
        <begin position="39"/>
        <end position="61"/>
    </location>
</feature>
<name>A0A4R6P286_9GAMM</name>
<evidence type="ECO:0000256" key="2">
    <source>
        <dbReference type="ARBA" id="ARBA00022475"/>
    </source>
</evidence>
<keyword evidence="9" id="KW-1185">Reference proteome</keyword>
<feature type="transmembrane region" description="Helical" evidence="6">
    <location>
        <begin position="98"/>
        <end position="120"/>
    </location>
</feature>
<evidence type="ECO:0000313" key="9">
    <source>
        <dbReference type="Proteomes" id="UP000295531"/>
    </source>
</evidence>
<dbReference type="AlphaFoldDB" id="A0A4R6P286"/>
<dbReference type="InterPro" id="IPR016174">
    <property type="entry name" value="Di-haem_cyt_TM"/>
</dbReference>
<comment type="caution">
    <text evidence="8">The sequence shown here is derived from an EMBL/GenBank/DDBJ whole genome shotgun (WGS) entry which is preliminary data.</text>
</comment>
<gene>
    <name evidence="8" type="ORF">DEU29_11466</name>
</gene>
<evidence type="ECO:0000256" key="5">
    <source>
        <dbReference type="ARBA" id="ARBA00023136"/>
    </source>
</evidence>
<feature type="transmembrane region" description="Helical" evidence="6">
    <location>
        <begin position="197"/>
        <end position="214"/>
    </location>
</feature>
<keyword evidence="3 6" id="KW-0812">Transmembrane</keyword>
<reference evidence="8 9" key="1">
    <citation type="submission" date="2019-03" db="EMBL/GenBank/DDBJ databases">
        <title>Freshwater and sediment microbial communities from various areas in North America, analyzing microbe dynamics in response to fracking.</title>
        <authorList>
            <person name="Lamendella R."/>
        </authorList>
    </citation>
    <scope>NUCLEOTIDE SEQUENCE [LARGE SCALE GENOMIC DNA]</scope>
    <source>
        <strain evidence="8 9">18_TX</strain>
    </source>
</reference>
<evidence type="ECO:0000259" key="7">
    <source>
        <dbReference type="Pfam" id="PF01292"/>
    </source>
</evidence>
<dbReference type="InterPro" id="IPR051542">
    <property type="entry name" value="Hydrogenase_cytochrome"/>
</dbReference>
<evidence type="ECO:0000256" key="3">
    <source>
        <dbReference type="ARBA" id="ARBA00022692"/>
    </source>
</evidence>
<dbReference type="OrthoDB" id="196472at2"/>
<feature type="transmembrane region" description="Helical" evidence="6">
    <location>
        <begin position="153"/>
        <end position="176"/>
    </location>
</feature>
<proteinExistence type="predicted"/>
<organism evidence="8 9">
    <name type="scientific">Idiomarina aquatica</name>
    <dbReference type="NCBI Taxonomy" id="1327752"/>
    <lineage>
        <taxon>Bacteria</taxon>
        <taxon>Pseudomonadati</taxon>
        <taxon>Pseudomonadota</taxon>
        <taxon>Gammaproteobacteria</taxon>
        <taxon>Alteromonadales</taxon>
        <taxon>Idiomarinaceae</taxon>
        <taxon>Idiomarina</taxon>
    </lineage>
</organism>
<dbReference type="Pfam" id="PF01292">
    <property type="entry name" value="Ni_hydr_CYTB"/>
    <property type="match status" value="1"/>
</dbReference>
<sequence>MSTQAPRIKVWDSFIRLYHWVMVGLVGALWWSGDNGEMSLHLNFAIALAALLIVRIGWGFFGSKNTRFVYFVRSPAKIPAHLHALFTRRYRNSDTHSAAGGWAVLALLLILVLQILTGLFSSDGILFSGPLSQYASSDWVDLATDWHKTQFDVVLALIGIHVAAVILYRWFGVPLLGAMISGYRNSKAQQPDLKPGWQAMLLTVAVWFILYLLLT</sequence>
<keyword evidence="2" id="KW-1003">Cell membrane</keyword>
<dbReference type="GO" id="GO:0022904">
    <property type="term" value="P:respiratory electron transport chain"/>
    <property type="evidence" value="ECO:0007669"/>
    <property type="project" value="InterPro"/>
</dbReference>
<dbReference type="Gene3D" id="1.20.950.20">
    <property type="entry name" value="Transmembrane di-heme cytochromes, Chain C"/>
    <property type="match status" value="1"/>
</dbReference>
<keyword evidence="5 6" id="KW-0472">Membrane</keyword>
<feature type="transmembrane region" description="Helical" evidence="6">
    <location>
        <begin position="17"/>
        <end position="33"/>
    </location>
</feature>
<dbReference type="GO" id="GO:0009055">
    <property type="term" value="F:electron transfer activity"/>
    <property type="evidence" value="ECO:0007669"/>
    <property type="project" value="InterPro"/>
</dbReference>
<accession>A0A4R6P286</accession>
<evidence type="ECO:0000256" key="4">
    <source>
        <dbReference type="ARBA" id="ARBA00022989"/>
    </source>
</evidence>
<dbReference type="Proteomes" id="UP000295531">
    <property type="component" value="Unassembled WGS sequence"/>
</dbReference>
<dbReference type="EMBL" id="SNXI01000014">
    <property type="protein sequence ID" value="TDP31020.1"/>
    <property type="molecule type" value="Genomic_DNA"/>
</dbReference>
<comment type="subcellular location">
    <subcellularLocation>
        <location evidence="1">Cell membrane</location>
        <topology evidence="1">Multi-pass membrane protein</topology>
    </subcellularLocation>
</comment>
<dbReference type="RefSeq" id="WP_133540267.1">
    <property type="nucleotide sequence ID" value="NZ_SNXI01000014.1"/>
</dbReference>
<evidence type="ECO:0000313" key="8">
    <source>
        <dbReference type="EMBL" id="TDP31020.1"/>
    </source>
</evidence>
<dbReference type="SUPFAM" id="SSF81342">
    <property type="entry name" value="Transmembrane di-heme cytochromes"/>
    <property type="match status" value="1"/>
</dbReference>
<keyword evidence="4 6" id="KW-1133">Transmembrane helix</keyword>
<evidence type="ECO:0000256" key="1">
    <source>
        <dbReference type="ARBA" id="ARBA00004651"/>
    </source>
</evidence>
<protein>
    <submittedName>
        <fullName evidence="8">Cytochrome b</fullName>
    </submittedName>
</protein>
<dbReference type="InterPro" id="IPR011577">
    <property type="entry name" value="Cyt_b561_bac/Ni-Hgenase"/>
</dbReference>
<dbReference type="PANTHER" id="PTHR30485">
    <property type="entry name" value="NI/FE-HYDROGENASE 1 B-TYPE CYTOCHROME SUBUNIT"/>
    <property type="match status" value="1"/>
</dbReference>
<feature type="domain" description="Cytochrome b561 bacterial/Ni-hydrogenase" evidence="7">
    <location>
        <begin position="10"/>
        <end position="182"/>
    </location>
</feature>